<dbReference type="Pfam" id="PF07662">
    <property type="entry name" value="Nucleos_tra2_C"/>
    <property type="match status" value="1"/>
</dbReference>
<keyword evidence="12" id="KW-1185">Reference proteome</keyword>
<dbReference type="GO" id="GO:0015293">
    <property type="term" value="F:symporter activity"/>
    <property type="evidence" value="ECO:0007669"/>
    <property type="project" value="TreeGrafter"/>
</dbReference>
<feature type="domain" description="Nucleoside transporter/FeoB GTPase Gate" evidence="10">
    <location>
        <begin position="90"/>
        <end position="187"/>
    </location>
</feature>
<feature type="transmembrane region" description="Helical" evidence="7">
    <location>
        <begin position="256"/>
        <end position="278"/>
    </location>
</feature>
<keyword evidence="6 7" id="KW-0472">Membrane</keyword>
<gene>
    <name evidence="11" type="ORF">PH603_13665</name>
</gene>
<dbReference type="Proteomes" id="UP001217500">
    <property type="component" value="Chromosome"/>
</dbReference>
<comment type="similarity">
    <text evidence="2">Belongs to the concentrative nucleoside transporter (CNT) (TC 2.A.41) family.</text>
</comment>
<evidence type="ECO:0000256" key="6">
    <source>
        <dbReference type="ARBA" id="ARBA00023136"/>
    </source>
</evidence>
<accession>A0AAF0BLV2</accession>
<evidence type="ECO:0000256" key="4">
    <source>
        <dbReference type="ARBA" id="ARBA00022692"/>
    </source>
</evidence>
<dbReference type="EMBL" id="CP116805">
    <property type="protein sequence ID" value="WCL53581.1"/>
    <property type="molecule type" value="Genomic_DNA"/>
</dbReference>
<evidence type="ECO:0000259" key="9">
    <source>
        <dbReference type="Pfam" id="PF07662"/>
    </source>
</evidence>
<organism evidence="11 12">
    <name type="scientific">Gimibacter soli</name>
    <dbReference type="NCBI Taxonomy" id="3024400"/>
    <lineage>
        <taxon>Bacteria</taxon>
        <taxon>Pseudomonadati</taxon>
        <taxon>Pseudomonadota</taxon>
        <taxon>Alphaproteobacteria</taxon>
        <taxon>Kordiimonadales</taxon>
        <taxon>Temperatibacteraceae</taxon>
        <taxon>Gimibacter</taxon>
    </lineage>
</organism>
<name>A0AAF0BLV2_9PROT</name>
<feature type="transmembrane region" description="Helical" evidence="7">
    <location>
        <begin position="28"/>
        <end position="48"/>
    </location>
</feature>
<dbReference type="PANTHER" id="PTHR10590">
    <property type="entry name" value="SODIUM/NUCLEOSIDE COTRANSPORTER"/>
    <property type="match status" value="1"/>
</dbReference>
<evidence type="ECO:0000256" key="1">
    <source>
        <dbReference type="ARBA" id="ARBA00004651"/>
    </source>
</evidence>
<evidence type="ECO:0000256" key="7">
    <source>
        <dbReference type="SAM" id="Phobius"/>
    </source>
</evidence>
<evidence type="ECO:0000259" key="8">
    <source>
        <dbReference type="Pfam" id="PF01773"/>
    </source>
</evidence>
<sequence>MIAVLGILVLLVIAVLLSTNRRSISPRTVVAAFALQLFMAAFALYIPFGQSVMATLSQGISSVIGYSQAGISFLFGALGTPDAVGFIFLFHVLPVIIFMSALMSVLYHLRIMQWAAVLLGGALKRITGTTSMESLAAAANIFLSQTEAPLVLRPYVKGLKDHQFFSLMVVGMSSVAGSVLVGYAAMGIELKYLIAAAFMSAPGGLLMAKIIYPADGGPDEQSVSDILNVKIENDEGRAPSTVMEAAADGAIIGLKLAANIGAILLAFVALIALMNGLLGGVGAWFGHGDLSLEAILGGMFAPLMALLGVPWEEASIAGNLVGQKTILNEFVAFSSLRTQLETMSPMTAAIVTFALCGFANFSSLAIQLGGLGAIDPARKPFIAKLGLRAMAGATLANLMSAAMAGLMISLQA</sequence>
<dbReference type="InterPro" id="IPR011642">
    <property type="entry name" value="Gate_dom"/>
</dbReference>
<keyword evidence="5 7" id="KW-1133">Transmembrane helix</keyword>
<feature type="transmembrane region" description="Helical" evidence="7">
    <location>
        <begin position="60"/>
        <end position="78"/>
    </location>
</feature>
<feature type="domain" description="Concentrative nucleoside transporter C-terminal" evidence="9">
    <location>
        <begin position="192"/>
        <end position="405"/>
    </location>
</feature>
<keyword evidence="3" id="KW-1003">Cell membrane</keyword>
<dbReference type="AlphaFoldDB" id="A0AAF0BLV2"/>
<evidence type="ECO:0000259" key="10">
    <source>
        <dbReference type="Pfam" id="PF07670"/>
    </source>
</evidence>
<dbReference type="InterPro" id="IPR008276">
    <property type="entry name" value="C_nuclsd_transpt"/>
</dbReference>
<dbReference type="InterPro" id="IPR011657">
    <property type="entry name" value="CNT_C_dom"/>
</dbReference>
<dbReference type="GO" id="GO:0005337">
    <property type="term" value="F:nucleoside transmembrane transporter activity"/>
    <property type="evidence" value="ECO:0007669"/>
    <property type="project" value="InterPro"/>
</dbReference>
<dbReference type="KEGG" id="gso:PH603_13665"/>
<evidence type="ECO:0000256" key="2">
    <source>
        <dbReference type="ARBA" id="ARBA00009033"/>
    </source>
</evidence>
<dbReference type="Pfam" id="PF01773">
    <property type="entry name" value="Nucleos_tra2_N"/>
    <property type="match status" value="1"/>
</dbReference>
<protein>
    <submittedName>
        <fullName evidence="11">Nucleoside transporter C-terminal domain-containing protein</fullName>
    </submittedName>
</protein>
<feature type="transmembrane region" description="Helical" evidence="7">
    <location>
        <begin position="290"/>
        <end position="311"/>
    </location>
</feature>
<comment type="subcellular location">
    <subcellularLocation>
        <location evidence="1">Cell membrane</location>
        <topology evidence="1">Multi-pass membrane protein</topology>
    </subcellularLocation>
</comment>
<dbReference type="RefSeq" id="WP_289503093.1">
    <property type="nucleotide sequence ID" value="NZ_CP116805.1"/>
</dbReference>
<feature type="transmembrane region" description="Helical" evidence="7">
    <location>
        <begin position="346"/>
        <end position="373"/>
    </location>
</feature>
<dbReference type="InterPro" id="IPR002668">
    <property type="entry name" value="CNT_N_dom"/>
</dbReference>
<evidence type="ECO:0000313" key="11">
    <source>
        <dbReference type="EMBL" id="WCL53581.1"/>
    </source>
</evidence>
<keyword evidence="4 7" id="KW-0812">Transmembrane</keyword>
<reference evidence="11" key="1">
    <citation type="submission" date="2023-01" db="EMBL/GenBank/DDBJ databases">
        <title>The genome sequence of Kordiimonadaceae bacterium 6D33.</title>
        <authorList>
            <person name="Liu Y."/>
        </authorList>
    </citation>
    <scope>NUCLEOTIDE SEQUENCE</scope>
    <source>
        <strain evidence="11">6D33</strain>
    </source>
</reference>
<feature type="transmembrane region" description="Helical" evidence="7">
    <location>
        <begin position="126"/>
        <end position="144"/>
    </location>
</feature>
<feature type="domain" description="Concentrative nucleoside transporter N-terminal" evidence="8">
    <location>
        <begin position="5"/>
        <end position="78"/>
    </location>
</feature>
<evidence type="ECO:0000256" key="5">
    <source>
        <dbReference type="ARBA" id="ARBA00022989"/>
    </source>
</evidence>
<evidence type="ECO:0000313" key="12">
    <source>
        <dbReference type="Proteomes" id="UP001217500"/>
    </source>
</evidence>
<dbReference type="PANTHER" id="PTHR10590:SF4">
    <property type="entry name" value="SOLUTE CARRIER FAMILY 28 MEMBER 3"/>
    <property type="match status" value="1"/>
</dbReference>
<dbReference type="Pfam" id="PF07670">
    <property type="entry name" value="Gate"/>
    <property type="match status" value="1"/>
</dbReference>
<feature type="transmembrane region" description="Helical" evidence="7">
    <location>
        <begin position="164"/>
        <end position="185"/>
    </location>
</feature>
<proteinExistence type="inferred from homology"/>
<feature type="transmembrane region" description="Helical" evidence="7">
    <location>
        <begin position="192"/>
        <end position="212"/>
    </location>
</feature>
<feature type="transmembrane region" description="Helical" evidence="7">
    <location>
        <begin position="385"/>
        <end position="410"/>
    </location>
</feature>
<feature type="transmembrane region" description="Helical" evidence="7">
    <location>
        <begin position="84"/>
        <end position="106"/>
    </location>
</feature>
<evidence type="ECO:0000256" key="3">
    <source>
        <dbReference type="ARBA" id="ARBA00022475"/>
    </source>
</evidence>
<dbReference type="GO" id="GO:0005886">
    <property type="term" value="C:plasma membrane"/>
    <property type="evidence" value="ECO:0007669"/>
    <property type="project" value="UniProtKB-SubCell"/>
</dbReference>